<name>A0A542Y9L4_9MICO</name>
<evidence type="ECO:0000313" key="2">
    <source>
        <dbReference type="EMBL" id="TQL44776.1"/>
    </source>
</evidence>
<comment type="caution">
    <text evidence="2">The sequence shown here is derived from an EMBL/GenBank/DDBJ whole genome shotgun (WGS) entry which is preliminary data.</text>
</comment>
<protein>
    <submittedName>
        <fullName evidence="2">Uncharacterized protein DUF1837</fullName>
    </submittedName>
</protein>
<dbReference type="RefSeq" id="WP_170219742.1">
    <property type="nucleotide sequence ID" value="NZ_BAAAUY010000018.1"/>
</dbReference>
<evidence type="ECO:0000313" key="3">
    <source>
        <dbReference type="Proteomes" id="UP000319094"/>
    </source>
</evidence>
<feature type="domain" description="Anti-bacteriophage protein A/HamA C-terminal" evidence="1">
    <location>
        <begin position="23"/>
        <end position="303"/>
    </location>
</feature>
<reference evidence="2 3" key="1">
    <citation type="submission" date="2019-06" db="EMBL/GenBank/DDBJ databases">
        <title>Sequencing the genomes of 1000 actinobacteria strains.</title>
        <authorList>
            <person name="Klenk H.-P."/>
        </authorList>
    </citation>
    <scope>NUCLEOTIDE SEQUENCE [LARGE SCALE GENOMIC DNA]</scope>
    <source>
        <strain evidence="2 3">DSM 8803</strain>
    </source>
</reference>
<organism evidence="2 3">
    <name type="scientific">Leucobacter komagatae</name>
    <dbReference type="NCBI Taxonomy" id="55969"/>
    <lineage>
        <taxon>Bacteria</taxon>
        <taxon>Bacillati</taxon>
        <taxon>Actinomycetota</taxon>
        <taxon>Actinomycetes</taxon>
        <taxon>Micrococcales</taxon>
        <taxon>Microbacteriaceae</taxon>
        <taxon>Leucobacter</taxon>
    </lineage>
</organism>
<gene>
    <name evidence="2" type="ORF">FB468_2845</name>
</gene>
<dbReference type="EMBL" id="VFON01000001">
    <property type="protein sequence ID" value="TQL44776.1"/>
    <property type="molecule type" value="Genomic_DNA"/>
</dbReference>
<dbReference type="InterPro" id="IPR014976">
    <property type="entry name" value="AbpA_HamA_C"/>
</dbReference>
<evidence type="ECO:0000259" key="1">
    <source>
        <dbReference type="Pfam" id="PF08878"/>
    </source>
</evidence>
<proteinExistence type="predicted"/>
<accession>A0A542Y9L4</accession>
<dbReference type="Pfam" id="PF08878">
    <property type="entry name" value="HamA"/>
    <property type="match status" value="1"/>
</dbReference>
<dbReference type="AlphaFoldDB" id="A0A542Y9L4"/>
<keyword evidence="3" id="KW-1185">Reference proteome</keyword>
<dbReference type="Proteomes" id="UP000319094">
    <property type="component" value="Unassembled WGS sequence"/>
</dbReference>
<sequence>MTQLIALDDIAAGTSEQTRSFFHVLGERTIPDTRVNYRVHWLALDANGRHRTTALARHLYYRIVDYCIPRSRIQEARARDAREGGNVQMMTLQEEARRMFMDSETSGEGGELLLYFLLEAELNIPQILCKMPLKTNTAMPIHGVDGVHAAIREDGGLAVYWGESKLYGDVQSAMTDCLESIAPFLVDDGAGTAHRDLVLVRENLDAGDRDLSLKLVQYFTDDAPERLGLEVRGACLVGFTHDAHGDPFREDKATIVEAVQERIDAWSKSVGTRVQNRAIHGFEIEFFCMPLPSVQELRTAFNDLLSHR</sequence>